<dbReference type="Proteomes" id="UP001231649">
    <property type="component" value="Chromosome 19"/>
</dbReference>
<dbReference type="EMBL" id="CM056795">
    <property type="protein sequence ID" value="KAJ8720884.1"/>
    <property type="molecule type" value="Genomic_DNA"/>
</dbReference>
<reference evidence="1" key="1">
    <citation type="submission" date="2023-03" db="EMBL/GenBank/DDBJ databases">
        <title>Chromosome-level genomes of two armyworms, Mythimna separata and Mythimna loreyi, provide insights into the biosynthesis and reception of sex pheromones.</title>
        <authorList>
            <person name="Zhao H."/>
        </authorList>
    </citation>
    <scope>NUCLEOTIDE SEQUENCE</scope>
    <source>
        <strain evidence="1">BeijingLab</strain>
    </source>
</reference>
<organism evidence="1 2">
    <name type="scientific">Mythimna loreyi</name>
    <dbReference type="NCBI Taxonomy" id="667449"/>
    <lineage>
        <taxon>Eukaryota</taxon>
        <taxon>Metazoa</taxon>
        <taxon>Ecdysozoa</taxon>
        <taxon>Arthropoda</taxon>
        <taxon>Hexapoda</taxon>
        <taxon>Insecta</taxon>
        <taxon>Pterygota</taxon>
        <taxon>Neoptera</taxon>
        <taxon>Endopterygota</taxon>
        <taxon>Lepidoptera</taxon>
        <taxon>Glossata</taxon>
        <taxon>Ditrysia</taxon>
        <taxon>Noctuoidea</taxon>
        <taxon>Noctuidae</taxon>
        <taxon>Noctuinae</taxon>
        <taxon>Hadenini</taxon>
        <taxon>Mythimna</taxon>
    </lineage>
</organism>
<gene>
    <name evidence="1" type="ORF">PYW08_006349</name>
</gene>
<accession>A0ACC2QQ05</accession>
<keyword evidence="2" id="KW-1185">Reference proteome</keyword>
<sequence length="732" mass="85618">MWPSFVSKLLFFGTVPILALNLNYLDPTKLQTVTPARVQEHAALQIIRRYSKLVTVEVDHDWFRFHKDFFRLKTKGGVLQIKASTGVAAVWGFNYYLKKYCKSQIEWQTENVNIPNILPYVKEKVVASDRFRYYQNTVTFSYSFVWWNVQDWMKHIEWMALNGINLTLAPVAQEALWARVYRRLGMTQEEIDKHFTGPAFLSWLRTGNVRGWGGPLPKAWQESQFRIQFAVINGLLNLGIVPVLPTFNGHVPVAFSRLFSNISFFETGPWNDFGLDYCCGLFVRPIDVLFKEIGTRFLLEMGKIPGCHIYIADPFNEVDLSKFNEKFVANTARSIFETVTMFDDQAVWVLPNWMLISSSKKWPNSMVEAFLREVPHGRLLVLDMYAERYPRYDKYEMYYGHPFIWCMLHNFGGTLGMHGDMVAINRDVYEVRSCDNCTMIGIGLTPEGINQNYVVYDLMLESGWRKIPVRNLEVWVADYAERRYGCKTTAVAWKYLLKSVYSYDGFGKVDGLYIVTRTPSFKYSPWAWYSSSDLIEAFRSLIFVDNRKCDSQGYRYDVVDVTRQFLQYKIEQLFVQLVDDRNTTDFEVTVYTFLKAFDDMALILAADGNFRATNWFGKARAAGNNSNEADLFEYNAWNQITLWGPNGELNDYANKQWSEMVSYYYRPGWQKYLNVDFKNEHPKQVTRKRRIDDSNLGKYPKRPYGLARRLYYKWMSGPGMQDLPILRRTIRP</sequence>
<proteinExistence type="predicted"/>
<evidence type="ECO:0000313" key="1">
    <source>
        <dbReference type="EMBL" id="KAJ8720884.1"/>
    </source>
</evidence>
<protein>
    <submittedName>
        <fullName evidence="1">Uncharacterized protein</fullName>
    </submittedName>
</protein>
<name>A0ACC2QQ05_9NEOP</name>
<evidence type="ECO:0000313" key="2">
    <source>
        <dbReference type="Proteomes" id="UP001231649"/>
    </source>
</evidence>
<comment type="caution">
    <text evidence="1">The sequence shown here is derived from an EMBL/GenBank/DDBJ whole genome shotgun (WGS) entry which is preliminary data.</text>
</comment>